<dbReference type="GO" id="GO:0008270">
    <property type="term" value="F:zinc ion binding"/>
    <property type="evidence" value="ECO:0007669"/>
    <property type="project" value="UniProtKB-KW"/>
</dbReference>
<name>A0A180GKD4_PUCT1</name>
<keyword evidence="3" id="KW-0862">Zinc</keyword>
<reference evidence="9 10" key="3">
    <citation type="journal article" date="2017" name="G3 (Bethesda)">
        <title>Comparative analysis highlights variable genome content of wheat rusts and divergence of the mating loci.</title>
        <authorList>
            <person name="Cuomo C.A."/>
            <person name="Bakkeren G."/>
            <person name="Khalil H.B."/>
            <person name="Panwar V."/>
            <person name="Joly D."/>
            <person name="Linning R."/>
            <person name="Sakthikumar S."/>
            <person name="Song X."/>
            <person name="Adiconis X."/>
            <person name="Fan L."/>
            <person name="Goldberg J.M."/>
            <person name="Levin J.Z."/>
            <person name="Young S."/>
            <person name="Zeng Q."/>
            <person name="Anikster Y."/>
            <person name="Bruce M."/>
            <person name="Wang M."/>
            <person name="Yin C."/>
            <person name="McCallum B."/>
            <person name="Szabo L.J."/>
            <person name="Hulbert S."/>
            <person name="Chen X."/>
            <person name="Fellers J.P."/>
        </authorList>
    </citation>
    <scope>NUCLEOTIDE SEQUENCE</scope>
    <source>
        <strain evidence="9">isolate 1-1 / race 1 (BBBD)</strain>
        <strain evidence="10">Isolate 1-1 / race 1 (BBBD)</strain>
    </source>
</reference>
<feature type="region of interest" description="Disordered" evidence="5">
    <location>
        <begin position="129"/>
        <end position="192"/>
    </location>
</feature>
<feature type="domain" description="RING-type" evidence="7">
    <location>
        <begin position="199"/>
        <end position="249"/>
    </location>
</feature>
<dbReference type="SUPFAM" id="SSF57850">
    <property type="entry name" value="RING/U-box"/>
    <property type="match status" value="2"/>
</dbReference>
<feature type="compositionally biased region" description="Polar residues" evidence="5">
    <location>
        <begin position="440"/>
        <end position="461"/>
    </location>
</feature>
<dbReference type="InterPro" id="IPR013083">
    <property type="entry name" value="Znf_RING/FYVE/PHD"/>
</dbReference>
<dbReference type="EMBL" id="ADAS02000056">
    <property type="protein sequence ID" value="OAV93061.1"/>
    <property type="molecule type" value="Genomic_DNA"/>
</dbReference>
<dbReference type="SMART" id="SM00249">
    <property type="entry name" value="PHD"/>
    <property type="match status" value="2"/>
</dbReference>
<feature type="region of interest" description="Disordered" evidence="5">
    <location>
        <begin position="400"/>
        <end position="462"/>
    </location>
</feature>
<feature type="compositionally biased region" description="Polar residues" evidence="5">
    <location>
        <begin position="149"/>
        <end position="158"/>
    </location>
</feature>
<feature type="compositionally biased region" description="Basic and acidic residues" evidence="5">
    <location>
        <begin position="400"/>
        <end position="410"/>
    </location>
</feature>
<dbReference type="OrthoDB" id="8062037at2759"/>
<dbReference type="Proteomes" id="UP000005240">
    <property type="component" value="Unassembled WGS sequence"/>
</dbReference>
<evidence type="ECO:0000313" key="8">
    <source>
        <dbReference type="EMBL" id="OAV93061.1"/>
    </source>
</evidence>
<protein>
    <recommendedName>
        <fullName evidence="7">RING-type domain-containing protein</fullName>
    </recommendedName>
</protein>
<evidence type="ECO:0000313" key="9">
    <source>
        <dbReference type="EnsemblFungi" id="PTTG_27465-t43_1-p1"/>
    </source>
</evidence>
<accession>A0A180GKD4</accession>
<feature type="domain" description="RING-type" evidence="7">
    <location>
        <begin position="470"/>
        <end position="515"/>
    </location>
</feature>
<dbReference type="SMART" id="SM00184">
    <property type="entry name" value="RING"/>
    <property type="match status" value="3"/>
</dbReference>
<dbReference type="VEuPathDB" id="FungiDB:PTTG_27465"/>
<dbReference type="PANTHER" id="PTHR12622">
    <property type="entry name" value="DELTEX-RELATED"/>
    <property type="match status" value="1"/>
</dbReference>
<dbReference type="InterPro" id="IPR011011">
    <property type="entry name" value="Znf_FYVE_PHD"/>
</dbReference>
<gene>
    <name evidence="8" type="ORF">PTTG_27465</name>
</gene>
<dbReference type="InterPro" id="IPR001841">
    <property type="entry name" value="Znf_RING"/>
</dbReference>
<evidence type="ECO:0000259" key="7">
    <source>
        <dbReference type="PROSITE" id="PS50089"/>
    </source>
</evidence>
<keyword evidence="10" id="KW-1185">Reference proteome</keyword>
<evidence type="ECO:0000256" key="1">
    <source>
        <dbReference type="ARBA" id="ARBA00022723"/>
    </source>
</evidence>
<dbReference type="AlphaFoldDB" id="A0A180GKD4"/>
<keyword evidence="6" id="KW-1133">Transmembrane helix</keyword>
<keyword evidence="6" id="KW-0472">Membrane</keyword>
<reference evidence="8" key="2">
    <citation type="submission" date="2016-05" db="EMBL/GenBank/DDBJ databases">
        <title>Comparative analysis highlights variable genome content of wheat rusts and divergence of the mating loci.</title>
        <authorList>
            <person name="Cuomo C.A."/>
            <person name="Bakkeren G."/>
            <person name="Szabo L."/>
            <person name="Khalil H."/>
            <person name="Joly D."/>
            <person name="Goldberg J."/>
            <person name="Young S."/>
            <person name="Zeng Q."/>
            <person name="Fellers J."/>
        </authorList>
    </citation>
    <scope>NUCLEOTIDE SEQUENCE [LARGE SCALE GENOMIC DNA]</scope>
    <source>
        <strain evidence="8">1-1 BBBD Race 1</strain>
    </source>
</reference>
<reference evidence="9" key="4">
    <citation type="submission" date="2025-05" db="UniProtKB">
        <authorList>
            <consortium name="EnsemblFungi"/>
        </authorList>
    </citation>
    <scope>IDENTIFICATION</scope>
    <source>
        <strain evidence="9">isolate 1-1 / race 1 (BBBD)</strain>
    </source>
</reference>
<proteinExistence type="predicted"/>
<dbReference type="GO" id="GO:0016567">
    <property type="term" value="P:protein ubiquitination"/>
    <property type="evidence" value="ECO:0007669"/>
    <property type="project" value="InterPro"/>
</dbReference>
<feature type="transmembrane region" description="Helical" evidence="6">
    <location>
        <begin position="562"/>
        <end position="580"/>
    </location>
</feature>
<keyword evidence="6" id="KW-0812">Transmembrane</keyword>
<dbReference type="SUPFAM" id="SSF57903">
    <property type="entry name" value="FYVE/PHD zinc finger"/>
    <property type="match status" value="1"/>
</dbReference>
<dbReference type="Pfam" id="PF13639">
    <property type="entry name" value="zf-RING_2"/>
    <property type="match status" value="1"/>
</dbReference>
<evidence type="ECO:0000256" key="6">
    <source>
        <dbReference type="SAM" id="Phobius"/>
    </source>
</evidence>
<evidence type="ECO:0000313" key="10">
    <source>
        <dbReference type="Proteomes" id="UP000005240"/>
    </source>
</evidence>
<evidence type="ECO:0000256" key="2">
    <source>
        <dbReference type="ARBA" id="ARBA00022771"/>
    </source>
</evidence>
<keyword evidence="1" id="KW-0479">Metal-binding</keyword>
<dbReference type="InterPro" id="IPR039398">
    <property type="entry name" value="Deltex_fam"/>
</dbReference>
<organism evidence="8">
    <name type="scientific">Puccinia triticina (isolate 1-1 / race 1 (BBBD))</name>
    <name type="common">Brown leaf rust fungus</name>
    <dbReference type="NCBI Taxonomy" id="630390"/>
    <lineage>
        <taxon>Eukaryota</taxon>
        <taxon>Fungi</taxon>
        <taxon>Dikarya</taxon>
        <taxon>Basidiomycota</taxon>
        <taxon>Pucciniomycotina</taxon>
        <taxon>Pucciniomycetes</taxon>
        <taxon>Pucciniales</taxon>
        <taxon>Pucciniaceae</taxon>
        <taxon>Puccinia</taxon>
    </lineage>
</organism>
<reference evidence="8" key="1">
    <citation type="submission" date="2009-11" db="EMBL/GenBank/DDBJ databases">
        <authorList>
            <consortium name="The Broad Institute Genome Sequencing Platform"/>
            <person name="Ward D."/>
            <person name="Feldgarden M."/>
            <person name="Earl A."/>
            <person name="Young S.K."/>
            <person name="Zeng Q."/>
            <person name="Koehrsen M."/>
            <person name="Alvarado L."/>
            <person name="Berlin A."/>
            <person name="Bochicchio J."/>
            <person name="Borenstein D."/>
            <person name="Chapman S.B."/>
            <person name="Chen Z."/>
            <person name="Engels R."/>
            <person name="Freedman E."/>
            <person name="Gellesch M."/>
            <person name="Goldberg J."/>
            <person name="Griggs A."/>
            <person name="Gujja S."/>
            <person name="Heilman E."/>
            <person name="Heiman D."/>
            <person name="Hepburn T."/>
            <person name="Howarth C."/>
            <person name="Jen D."/>
            <person name="Larson L."/>
            <person name="Lewis B."/>
            <person name="Mehta T."/>
            <person name="Park D."/>
            <person name="Pearson M."/>
            <person name="Roberts A."/>
            <person name="Saif S."/>
            <person name="Shea T."/>
            <person name="Shenoy N."/>
            <person name="Sisk P."/>
            <person name="Stolte C."/>
            <person name="Sykes S."/>
            <person name="Thomson T."/>
            <person name="Walk T."/>
            <person name="White J."/>
            <person name="Yandava C."/>
            <person name="Izard J."/>
            <person name="Baranova O.V."/>
            <person name="Blanton J.M."/>
            <person name="Tanner A.C."/>
            <person name="Dewhirst F.E."/>
            <person name="Haas B."/>
            <person name="Nusbaum C."/>
            <person name="Birren B."/>
        </authorList>
    </citation>
    <scope>NUCLEOTIDE SEQUENCE [LARGE SCALE GENOMIC DNA]</scope>
    <source>
        <strain evidence="8">1-1 BBBD Race 1</strain>
    </source>
</reference>
<evidence type="ECO:0000256" key="5">
    <source>
        <dbReference type="SAM" id="MobiDB-lite"/>
    </source>
</evidence>
<sequence length="583" mass="64428">MCDDHNPSVKRSVDPMSNLFATKLFVLLVFVTCLVDRRAVAAMEVLREEPAIRLEHGGENRMTEMAGFPSATRHHRTSNDEESAAMKPNSCVLSASAHHSTRGQFASHYSHQAPQAEEVELQSIVVDGSPAEREHGGRTSSSSSSSVSEINYSHTPSRNRFDDEGYSDYHSPPDLAEISRDNPRQIARPGWGESDPEVCAICAKGSVEDYDSPAEWISDCPRCECQHTFHLNCLAKSWSLGRDPPCPSCGGPLTGLSFSGHQVGGTEDAAQNIDHDGASSSWHSLSEIASPHHQHTEDHFTDFPPRSAEISRANPRQIARPGWGEPDLTDCIICSEGFVENASNPVDWISSCSTCRVAFHLVCSIARWSLSGFQFACPVCSRLLDGPSLSGHTFEEVEESLIHTSDRERAGSSWSSPLSDADSHPHQDRFDGEDDSDDSATQSTARALAENSQHIGTQTGDEVNADHGQCPICLERIVEHREDSTFFWASCAHAYHETCIVQFMNEGRTNCPMCRRTLSGREMLVSEHADEEVQELVHNRRFECCFHCLFGNPPRHLSASSISLWLLFFFCVGVLIQTLIKET</sequence>
<dbReference type="PROSITE" id="PS50089">
    <property type="entry name" value="ZF_RING_2"/>
    <property type="match status" value="2"/>
</dbReference>
<dbReference type="Gene3D" id="3.30.40.10">
    <property type="entry name" value="Zinc/RING finger domain, C3HC4 (zinc finger)"/>
    <property type="match status" value="2"/>
</dbReference>
<dbReference type="InterPro" id="IPR001965">
    <property type="entry name" value="Znf_PHD"/>
</dbReference>
<keyword evidence="2 4" id="KW-0863">Zinc-finger</keyword>
<dbReference type="STRING" id="630390.A0A180GKD4"/>
<evidence type="ECO:0000256" key="4">
    <source>
        <dbReference type="PROSITE-ProRule" id="PRU00175"/>
    </source>
</evidence>
<feature type="compositionally biased region" description="Basic and acidic residues" evidence="5">
    <location>
        <begin position="421"/>
        <end position="430"/>
    </location>
</feature>
<evidence type="ECO:0000256" key="3">
    <source>
        <dbReference type="ARBA" id="ARBA00022833"/>
    </source>
</evidence>
<dbReference type="EnsemblFungi" id="PTTG_27465-t43_1">
    <property type="protein sequence ID" value="PTTG_27465-t43_1-p1"/>
    <property type="gene ID" value="PTTG_27465"/>
</dbReference>